<feature type="transmembrane region" description="Helical" evidence="1">
    <location>
        <begin position="138"/>
        <end position="156"/>
    </location>
</feature>
<dbReference type="PANTHER" id="PTHR30590">
    <property type="entry name" value="INNER MEMBRANE PROTEIN"/>
    <property type="match status" value="1"/>
</dbReference>
<dbReference type="OrthoDB" id="9807744at2"/>
<feature type="transmembrane region" description="Helical" evidence="1">
    <location>
        <begin position="276"/>
        <end position="294"/>
    </location>
</feature>
<feature type="transmembrane region" description="Helical" evidence="1">
    <location>
        <begin position="203"/>
        <end position="223"/>
    </location>
</feature>
<keyword evidence="1" id="KW-0812">Transmembrane</keyword>
<gene>
    <name evidence="3" type="ORF">EDC52_101588</name>
</gene>
<feature type="transmembrane region" description="Helical" evidence="1">
    <location>
        <begin position="339"/>
        <end position="361"/>
    </location>
</feature>
<feature type="transmembrane region" description="Helical" evidence="1">
    <location>
        <begin position="108"/>
        <end position="126"/>
    </location>
</feature>
<evidence type="ECO:0000313" key="3">
    <source>
        <dbReference type="EMBL" id="TCW00240.1"/>
    </source>
</evidence>
<accession>A0A4R3Z853</accession>
<dbReference type="Pfam" id="PF04235">
    <property type="entry name" value="DUF418"/>
    <property type="match status" value="1"/>
</dbReference>
<keyword evidence="1" id="KW-0472">Membrane</keyword>
<dbReference type="InterPro" id="IPR007349">
    <property type="entry name" value="DUF418"/>
</dbReference>
<proteinExistence type="predicted"/>
<evidence type="ECO:0000259" key="2">
    <source>
        <dbReference type="Pfam" id="PF04235"/>
    </source>
</evidence>
<dbReference type="Proteomes" id="UP000295719">
    <property type="component" value="Unassembled WGS sequence"/>
</dbReference>
<evidence type="ECO:0000313" key="4">
    <source>
        <dbReference type="Proteomes" id="UP000295719"/>
    </source>
</evidence>
<dbReference type="EMBL" id="SMCR01000001">
    <property type="protein sequence ID" value="TCW00240.1"/>
    <property type="molecule type" value="Genomic_DNA"/>
</dbReference>
<reference evidence="3 4" key="1">
    <citation type="submission" date="2019-03" db="EMBL/GenBank/DDBJ databases">
        <title>Genomic Encyclopedia of Type Strains, Phase IV (KMG-IV): sequencing the most valuable type-strain genomes for metagenomic binning, comparative biology and taxonomic classification.</title>
        <authorList>
            <person name="Goeker M."/>
        </authorList>
    </citation>
    <scope>NUCLEOTIDE SEQUENCE [LARGE SCALE GENOMIC DNA]</scope>
    <source>
        <strain evidence="3 4">DSM 19580</strain>
    </source>
</reference>
<organism evidence="3 4">
    <name type="scientific">Biostraticola tofi</name>
    <dbReference type="NCBI Taxonomy" id="466109"/>
    <lineage>
        <taxon>Bacteria</taxon>
        <taxon>Pseudomonadati</taxon>
        <taxon>Pseudomonadota</taxon>
        <taxon>Gammaproteobacteria</taxon>
        <taxon>Enterobacterales</taxon>
        <taxon>Bruguierivoracaceae</taxon>
        <taxon>Biostraticola</taxon>
    </lineage>
</organism>
<dbReference type="InterPro" id="IPR052529">
    <property type="entry name" value="Bact_Transport_Assoc"/>
</dbReference>
<dbReference type="NCBIfam" id="NF008093">
    <property type="entry name" value="PRK10835.1"/>
    <property type="match status" value="1"/>
</dbReference>
<dbReference type="PANTHER" id="PTHR30590:SF2">
    <property type="entry name" value="INNER MEMBRANE PROTEIN"/>
    <property type="match status" value="1"/>
</dbReference>
<dbReference type="RefSeq" id="WP_131863790.1">
    <property type="nucleotide sequence ID" value="NZ_SMCR01000001.1"/>
</dbReference>
<name>A0A4R3Z853_9GAMM</name>
<feature type="transmembrane region" description="Helical" evidence="1">
    <location>
        <begin position="84"/>
        <end position="102"/>
    </location>
</feature>
<feature type="transmembrane region" description="Helical" evidence="1">
    <location>
        <begin position="235"/>
        <end position="256"/>
    </location>
</feature>
<keyword evidence="4" id="KW-1185">Reference proteome</keyword>
<keyword evidence="1" id="KW-1133">Transmembrane helix</keyword>
<feature type="transmembrane region" description="Helical" evidence="1">
    <location>
        <begin position="314"/>
        <end position="333"/>
    </location>
</feature>
<feature type="domain" description="DUF418" evidence="2">
    <location>
        <begin position="217"/>
        <end position="376"/>
    </location>
</feature>
<feature type="transmembrane region" description="Helical" evidence="1">
    <location>
        <begin position="49"/>
        <end position="72"/>
    </location>
</feature>
<sequence>MRERIAKLDCARGMAILGILLMNITAFALPKAAYLNPAYNGAPSAADAWTWAIMDGFAQVKFLTLFAILFGAGLQMLLARGNRWIASRLGWLMVFGIIHAIFFWDGDILLDYGLVGLICLGVVRQADSSRALISTGAVLYMVGVLVLVLFQVMMASQTPGRYWLPGIAEQIYEHYWLTVGGAEAWQNRLDLLEGSLIAMASQYGWQLAGAMLVGAGLMRSGWLSGTWSEAHYRKMALLLIPLGLLVNVPSIILQWQLGWEYRWCAFLLQIPRDISAPFQVLGYVALLYGCWSRLSGLRLTRWVGNVGRMALTNYLLQTLLCTLIFNQMAQFMAYGRFELLALVPVIWLVNLLVSTLWLHFFQQGPFEWMWRQLTRLTAGPHAS</sequence>
<protein>
    <recommendedName>
        <fullName evidence="2">DUF418 domain-containing protein</fullName>
    </recommendedName>
</protein>
<comment type="caution">
    <text evidence="3">The sequence shown here is derived from an EMBL/GenBank/DDBJ whole genome shotgun (WGS) entry which is preliminary data.</text>
</comment>
<feature type="transmembrane region" description="Helical" evidence="1">
    <location>
        <begin position="12"/>
        <end position="29"/>
    </location>
</feature>
<dbReference type="AlphaFoldDB" id="A0A4R3Z853"/>
<evidence type="ECO:0000256" key="1">
    <source>
        <dbReference type="SAM" id="Phobius"/>
    </source>
</evidence>